<reference evidence="2 3" key="1">
    <citation type="submission" date="2021-02" db="EMBL/GenBank/DDBJ databases">
        <title>Lysobacter arenosi sp. nov., isolated from soil of gangwondo yeongwol, south Korea.</title>
        <authorList>
            <person name="Kim K.R."/>
            <person name="Kim K.H."/>
            <person name="Jeon C.O."/>
        </authorList>
    </citation>
    <scope>NUCLEOTIDE SEQUENCE [LARGE SCALE GENOMIC DNA]</scope>
    <source>
        <strain evidence="2 3">R7</strain>
    </source>
</reference>
<dbReference type="EMBL" id="CP071517">
    <property type="protein sequence ID" value="QSX76165.1"/>
    <property type="molecule type" value="Genomic_DNA"/>
</dbReference>
<dbReference type="Pfam" id="PF06983">
    <property type="entry name" value="3-dmu-9_3-mt"/>
    <property type="match status" value="1"/>
</dbReference>
<sequence>MTQRFQRITPFLWFDSQAEEAAHYYASIFPDSSVGKVLRYDEASSQGSGRPVGSVLTVDFKLDGCDMVALNGGPHFKFNEAVSLMVNCKSQDEVEHFWKHLTAGGDPAAQQCGWLKDKYGVSWQVVPIEMLDLIADPDPVRAGRAMKSMMQMKKLDVNEMRRAMDA</sequence>
<dbReference type="RefSeq" id="WP_200605606.1">
    <property type="nucleotide sequence ID" value="NZ_CP071517.1"/>
</dbReference>
<evidence type="ECO:0000259" key="1">
    <source>
        <dbReference type="Pfam" id="PF06983"/>
    </source>
</evidence>
<organism evidence="2 3">
    <name type="scientific">Lysobacter arenosi</name>
    <dbReference type="NCBI Taxonomy" id="2795387"/>
    <lineage>
        <taxon>Bacteria</taxon>
        <taxon>Pseudomonadati</taxon>
        <taxon>Pseudomonadota</taxon>
        <taxon>Gammaproteobacteria</taxon>
        <taxon>Lysobacterales</taxon>
        <taxon>Lysobacteraceae</taxon>
        <taxon>Lysobacter</taxon>
    </lineage>
</organism>
<dbReference type="InterPro" id="IPR009725">
    <property type="entry name" value="3_dmu_93_MTrfase"/>
</dbReference>
<evidence type="ECO:0000313" key="3">
    <source>
        <dbReference type="Proteomes" id="UP000663400"/>
    </source>
</evidence>
<accession>A0ABX7REN7</accession>
<dbReference type="SUPFAM" id="SSF54593">
    <property type="entry name" value="Glyoxalase/Bleomycin resistance protein/Dihydroxybiphenyl dioxygenase"/>
    <property type="match status" value="1"/>
</dbReference>
<gene>
    <name evidence="2" type="ORF">HIV01_006640</name>
</gene>
<evidence type="ECO:0000313" key="2">
    <source>
        <dbReference type="EMBL" id="QSX76165.1"/>
    </source>
</evidence>
<dbReference type="PANTHER" id="PTHR33990">
    <property type="entry name" value="PROTEIN YJDN-RELATED"/>
    <property type="match status" value="1"/>
</dbReference>
<dbReference type="InterPro" id="IPR029068">
    <property type="entry name" value="Glyas_Bleomycin-R_OHBP_Dase"/>
</dbReference>
<keyword evidence="3" id="KW-1185">Reference proteome</keyword>
<dbReference type="CDD" id="cd06588">
    <property type="entry name" value="PhnB_like"/>
    <property type="match status" value="1"/>
</dbReference>
<proteinExistence type="predicted"/>
<name>A0ABX7REN7_9GAMM</name>
<dbReference type="Proteomes" id="UP000663400">
    <property type="component" value="Chromosome"/>
</dbReference>
<dbReference type="PIRSF" id="PIRSF021700">
    <property type="entry name" value="3_dmu_93_MTrfase"/>
    <property type="match status" value="1"/>
</dbReference>
<protein>
    <submittedName>
        <fullName evidence="2">VOC family protein</fullName>
    </submittedName>
</protein>
<dbReference type="PANTHER" id="PTHR33990:SF2">
    <property type="entry name" value="PHNB-LIKE DOMAIN-CONTAINING PROTEIN"/>
    <property type="match status" value="1"/>
</dbReference>
<feature type="domain" description="PhnB-like" evidence="1">
    <location>
        <begin position="6"/>
        <end position="126"/>
    </location>
</feature>
<dbReference type="Gene3D" id="3.10.180.10">
    <property type="entry name" value="2,3-Dihydroxybiphenyl 1,2-Dioxygenase, domain 1"/>
    <property type="match status" value="1"/>
</dbReference>
<dbReference type="InterPro" id="IPR028973">
    <property type="entry name" value="PhnB-like"/>
</dbReference>